<dbReference type="AlphaFoldDB" id="A0AAD8NHE8"/>
<reference evidence="1" key="1">
    <citation type="journal article" date="2023" name="bioRxiv">
        <title>Improved chromosome-level genome assembly for marigold (Tagetes erecta).</title>
        <authorList>
            <person name="Jiang F."/>
            <person name="Yuan L."/>
            <person name="Wang S."/>
            <person name="Wang H."/>
            <person name="Xu D."/>
            <person name="Wang A."/>
            <person name="Fan W."/>
        </authorList>
    </citation>
    <scope>NUCLEOTIDE SEQUENCE</scope>
    <source>
        <strain evidence="1">WSJ</strain>
        <tissue evidence="1">Leaf</tissue>
    </source>
</reference>
<evidence type="ECO:0000313" key="1">
    <source>
        <dbReference type="EMBL" id="KAK1409142.1"/>
    </source>
</evidence>
<protein>
    <submittedName>
        <fullName evidence="1">Uncharacterized protein</fullName>
    </submittedName>
</protein>
<proteinExistence type="predicted"/>
<accession>A0AAD8NHE8</accession>
<comment type="caution">
    <text evidence="1">The sequence shown here is derived from an EMBL/GenBank/DDBJ whole genome shotgun (WGS) entry which is preliminary data.</text>
</comment>
<organism evidence="1 2">
    <name type="scientific">Tagetes erecta</name>
    <name type="common">African marigold</name>
    <dbReference type="NCBI Taxonomy" id="13708"/>
    <lineage>
        <taxon>Eukaryota</taxon>
        <taxon>Viridiplantae</taxon>
        <taxon>Streptophyta</taxon>
        <taxon>Embryophyta</taxon>
        <taxon>Tracheophyta</taxon>
        <taxon>Spermatophyta</taxon>
        <taxon>Magnoliopsida</taxon>
        <taxon>eudicotyledons</taxon>
        <taxon>Gunneridae</taxon>
        <taxon>Pentapetalae</taxon>
        <taxon>asterids</taxon>
        <taxon>campanulids</taxon>
        <taxon>Asterales</taxon>
        <taxon>Asteraceae</taxon>
        <taxon>Asteroideae</taxon>
        <taxon>Heliantheae alliance</taxon>
        <taxon>Tageteae</taxon>
        <taxon>Tagetes</taxon>
    </lineage>
</organism>
<evidence type="ECO:0000313" key="2">
    <source>
        <dbReference type="Proteomes" id="UP001229421"/>
    </source>
</evidence>
<gene>
    <name evidence="1" type="ORF">QVD17_35667</name>
</gene>
<name>A0AAD8NHE8_TARER</name>
<keyword evidence="2" id="KW-1185">Reference proteome</keyword>
<dbReference type="EMBL" id="JAUHHV010000010">
    <property type="protein sequence ID" value="KAK1409142.1"/>
    <property type="molecule type" value="Genomic_DNA"/>
</dbReference>
<dbReference type="Proteomes" id="UP001229421">
    <property type="component" value="Unassembled WGS sequence"/>
</dbReference>
<sequence length="176" mass="19864">MSISTNDDVTSKPVKKPVYFNPTRYLNLILKLPLHSSPLSLKNFILLSLSHSLSLKIEDQHFTIQVDSIIVLSLTRKSSLSLTVSSFLHRSTVHNQTSSRSSPICNSIKDLMFLHISEFEIAVYGKSFNHYARDAWELFQSTRVEALIGYVCSGAILLIDFASKNPKLTPWYEDAS</sequence>